<dbReference type="EMBL" id="RCIY01000055">
    <property type="protein sequence ID" value="TGG83223.1"/>
    <property type="molecule type" value="Genomic_DNA"/>
</dbReference>
<name>A0A6C1C136_9ACTN</name>
<dbReference type="CDD" id="cd00093">
    <property type="entry name" value="HTH_XRE"/>
    <property type="match status" value="1"/>
</dbReference>
<dbReference type="InterPro" id="IPR001387">
    <property type="entry name" value="Cro/C1-type_HTH"/>
</dbReference>
<dbReference type="GeneID" id="75183936"/>
<dbReference type="SUPFAM" id="SSF47413">
    <property type="entry name" value="lambda repressor-like DNA-binding domains"/>
    <property type="match status" value="1"/>
</dbReference>
<dbReference type="InterPro" id="IPR010982">
    <property type="entry name" value="Lambda_DNA-bd_dom_sf"/>
</dbReference>
<evidence type="ECO:0000313" key="1">
    <source>
        <dbReference type="EMBL" id="TGG83223.1"/>
    </source>
</evidence>
<dbReference type="AlphaFoldDB" id="A0A6C1C136"/>
<dbReference type="PANTHER" id="PTHR35010:SF2">
    <property type="entry name" value="BLL4672 PROTEIN"/>
    <property type="match status" value="1"/>
</dbReference>
<gene>
    <name evidence="1" type="ORF">D8771_14260</name>
</gene>
<dbReference type="GO" id="GO:0003677">
    <property type="term" value="F:DNA binding"/>
    <property type="evidence" value="ECO:0007669"/>
    <property type="project" value="InterPro"/>
</dbReference>
<dbReference type="PANTHER" id="PTHR35010">
    <property type="entry name" value="BLL4672 PROTEIN-RELATED"/>
    <property type="match status" value="1"/>
</dbReference>
<proteinExistence type="predicted"/>
<dbReference type="Pfam" id="PF17765">
    <property type="entry name" value="MLTR_LBD"/>
    <property type="match status" value="1"/>
</dbReference>
<dbReference type="Pfam" id="PF13560">
    <property type="entry name" value="HTH_31"/>
    <property type="match status" value="1"/>
</dbReference>
<dbReference type="InterPro" id="IPR041413">
    <property type="entry name" value="MLTR_LBD"/>
</dbReference>
<dbReference type="Gene3D" id="1.10.260.40">
    <property type="entry name" value="lambda repressor-like DNA-binding domains"/>
    <property type="match status" value="1"/>
</dbReference>
<evidence type="ECO:0000313" key="2">
    <source>
        <dbReference type="Proteomes" id="UP000298111"/>
    </source>
</evidence>
<sequence length="271" mass="29392">MARAELARFLRSRRAGLRPHDVGLSAGGLRRTPGLRREEVAELAHVSVDYYTRLEQARGPRPSARVLDALAGALRLTPAERSHLFGLAGTPAPPPGPGVVRRVRPHVAGMLERLPATGAIVTDAAYDVIAWNPLARTLLGGDLAQGTVNLARRRFLCPEHRETISGAEEFGRIAVGRLRRAADRYPHDARLAALLAELHAGSGEFRRLWETRPVHAPGHRTKTLDHPTAGTLRLNCDVLLVPEDDQEVVLITADPGTPSARTLEELAARAA</sequence>
<comment type="caution">
    <text evidence="1">The sequence shown here is derived from an EMBL/GenBank/DDBJ whole genome shotgun (WGS) entry which is preliminary data.</text>
</comment>
<dbReference type="Proteomes" id="UP000298111">
    <property type="component" value="Unassembled WGS sequence"/>
</dbReference>
<dbReference type="RefSeq" id="WP_016468717.1">
    <property type="nucleotide sequence ID" value="NZ_BBQG01000016.1"/>
</dbReference>
<dbReference type="SMART" id="SM00530">
    <property type="entry name" value="HTH_XRE"/>
    <property type="match status" value="1"/>
</dbReference>
<protein>
    <submittedName>
        <fullName evidence="1">XRE family transcriptional regulator</fullName>
    </submittedName>
</protein>
<reference evidence="1 2" key="1">
    <citation type="submission" date="2018-10" db="EMBL/GenBank/DDBJ databases">
        <title>Isolation of pseudouridimycin from Streptomyces albus DSM 40763.</title>
        <authorList>
            <person name="Rosenqvist P."/>
            <person name="Metsae-Ketelae M."/>
            <person name="Virta P."/>
        </authorList>
    </citation>
    <scope>NUCLEOTIDE SEQUENCE [LARGE SCALE GENOMIC DNA]</scope>
    <source>
        <strain evidence="1 2">DSM 40763</strain>
    </source>
</reference>
<accession>A0A6C1C136</accession>
<dbReference type="Gene3D" id="3.30.450.180">
    <property type="match status" value="1"/>
</dbReference>
<dbReference type="PROSITE" id="PS50943">
    <property type="entry name" value="HTH_CROC1"/>
    <property type="match status" value="1"/>
</dbReference>
<organism evidence="1 2">
    <name type="scientific">Streptomyces albus</name>
    <dbReference type="NCBI Taxonomy" id="1888"/>
    <lineage>
        <taxon>Bacteria</taxon>
        <taxon>Bacillati</taxon>
        <taxon>Actinomycetota</taxon>
        <taxon>Actinomycetes</taxon>
        <taxon>Kitasatosporales</taxon>
        <taxon>Streptomycetaceae</taxon>
        <taxon>Streptomyces</taxon>
    </lineage>
</organism>